<evidence type="ECO:0000259" key="2">
    <source>
        <dbReference type="Pfam" id="PF03235"/>
    </source>
</evidence>
<dbReference type="Proteomes" id="UP000060487">
    <property type="component" value="Unassembled WGS sequence"/>
</dbReference>
<evidence type="ECO:0000313" key="4">
    <source>
        <dbReference type="Proteomes" id="UP000060487"/>
    </source>
</evidence>
<dbReference type="Pfam" id="PF03235">
    <property type="entry name" value="GmrSD_N"/>
    <property type="match status" value="1"/>
</dbReference>
<gene>
    <name evidence="3" type="ORF">ASN18_1166</name>
</gene>
<dbReference type="InterPro" id="IPR004919">
    <property type="entry name" value="GmrSD_N"/>
</dbReference>
<feature type="domain" description="GmrSD restriction endonucleases N-terminal" evidence="2">
    <location>
        <begin position="53"/>
        <end position="203"/>
    </location>
</feature>
<keyword evidence="4" id="KW-1185">Reference proteome</keyword>
<proteinExistence type="predicted"/>
<protein>
    <recommendedName>
        <fullName evidence="2">GmrSD restriction endonucleases N-terminal domain-containing protein</fullName>
    </recommendedName>
</protein>
<comment type="caution">
    <text evidence="3">The sequence shown here is derived from an EMBL/GenBank/DDBJ whole genome shotgun (WGS) entry which is preliminary data.</text>
</comment>
<evidence type="ECO:0000256" key="1">
    <source>
        <dbReference type="SAM" id="MobiDB-lite"/>
    </source>
</evidence>
<organism evidence="3 4">
    <name type="scientific">Candidatus Magnetominusculus xianensis</name>
    <dbReference type="NCBI Taxonomy" id="1748249"/>
    <lineage>
        <taxon>Bacteria</taxon>
        <taxon>Pseudomonadati</taxon>
        <taxon>Nitrospirota</taxon>
        <taxon>Nitrospiria</taxon>
        <taxon>Nitrospirales</taxon>
        <taxon>Nitrospiraceae</taxon>
        <taxon>Candidatus Magnetominusculus</taxon>
    </lineage>
</organism>
<feature type="compositionally biased region" description="Acidic residues" evidence="1">
    <location>
        <begin position="8"/>
        <end position="17"/>
    </location>
</feature>
<dbReference type="PANTHER" id="PTHR39639">
    <property type="entry name" value="CHROMOSOME 16, WHOLE GENOME SHOTGUN SEQUENCE"/>
    <property type="match status" value="1"/>
</dbReference>
<dbReference type="RefSeq" id="WP_085051810.1">
    <property type="nucleotide sequence ID" value="NZ_LNQR01000036.1"/>
</dbReference>
<dbReference type="EMBL" id="LNQR01000036">
    <property type="protein sequence ID" value="KWT90160.1"/>
    <property type="molecule type" value="Genomic_DNA"/>
</dbReference>
<name>A0ABR5SHT8_9BACT</name>
<accession>A0ABR5SHT8</accession>
<sequence length="367" mass="43342">MDTRTEEDITEEELIENLEDKENKLSQQDDYNEIPPSDIVSFNELRSCAELVRMYQTNQIVIKPEFQRDVVWSKPSKTRFVDSLVKQLPVPSMCISLDYKTDERLVIDGLQRIDTIISFLMKDNVALSRLDDVDERISGKTPLQIKKEHPDIYSRFQNLMIPITVIRCDYSKKNHKNFLFKIFHRLNTGGNKLTNQEIRNCIYQGKFNNLLMSLVTYPKFRKLYRLEDDKTYRFAYEELILRFFALYETYESYNGSLARYLNDYMYDHKEDDSNIKKGLFYRVVDLMVSIFENYEQESRLSKALSEALFVGIGKNIEKLEKEDKKALLHRFTALRDDDNFSTDSLKSGLSKKESVTKRIKRAVEIFS</sequence>
<feature type="region of interest" description="Disordered" evidence="1">
    <location>
        <begin position="1"/>
        <end position="32"/>
    </location>
</feature>
<reference evidence="3 4" key="1">
    <citation type="submission" date="2015-11" db="EMBL/GenBank/DDBJ databases">
        <authorList>
            <person name="Lin W."/>
        </authorList>
    </citation>
    <scope>NUCLEOTIDE SEQUENCE [LARGE SCALE GENOMIC DNA]</scope>
    <source>
        <strain evidence="3 4">HCH-1</strain>
    </source>
</reference>
<dbReference type="PANTHER" id="PTHR39639:SF1">
    <property type="entry name" value="DUF262 DOMAIN-CONTAINING PROTEIN"/>
    <property type="match status" value="1"/>
</dbReference>
<evidence type="ECO:0000313" key="3">
    <source>
        <dbReference type="EMBL" id="KWT90160.1"/>
    </source>
</evidence>